<organism evidence="3 4">
    <name type="scientific">Candidatus Scatousia excrementigallinarum</name>
    <dbReference type="NCBI Taxonomy" id="2840935"/>
    <lineage>
        <taxon>Bacteria</taxon>
        <taxon>Candidatus Scatousia</taxon>
    </lineage>
</organism>
<dbReference type="Proteomes" id="UP000823928">
    <property type="component" value="Unassembled WGS sequence"/>
</dbReference>
<name>A0A9D1F0H0_9BACT</name>
<keyword evidence="2" id="KW-0812">Transmembrane</keyword>
<dbReference type="EMBL" id="DVIU01000212">
    <property type="protein sequence ID" value="HIS37096.1"/>
    <property type="molecule type" value="Genomic_DNA"/>
</dbReference>
<dbReference type="AlphaFoldDB" id="A0A9D1F0H0"/>
<feature type="compositionally biased region" description="Polar residues" evidence="1">
    <location>
        <begin position="346"/>
        <end position="360"/>
    </location>
</feature>
<evidence type="ECO:0000313" key="3">
    <source>
        <dbReference type="EMBL" id="HIS37096.1"/>
    </source>
</evidence>
<sequence>MKISAISNVNFKQTQAVDNKVENKKPEDTKKQGLSTTAKTLIGAGVVAAGTLAVYFITRNSKAAKNASEAASEAASGATTGAAKNETVKNPLDEVDEKIKTALKDFKSEIKELSEPLVEKLKTGFTRITYSGKNAEGHDIKDMVFFNKNNDVVQRMIEQVTPKENIKISYKGDKTILAKPDDIPEGRYNPKYFQRQIAVSNMEKMGNDNVPDSAFYNQTASMFDNQGRFKDITRRFKTDERKTKISTQISDGAVELKQNPESKIYEFKWDTKKELNNKSIGFAYTDDNKLNAYFTRQSKINGENNPDDKVFLKYRDKKYNIVYDTHNEMYGHEPNLYKKTAEAPQPQKQDLSGESVSASKSAKPKEFLQGFDMNSDEAKEAFNKLDPKIKDYLQKNVLSEFDDLTHRNIVVLPNGNTKVEYTGISEFGDKYKEVIIFDKNNEFQRKRSYSYEMFKDENEYTKKVSLQLPNEKPKTVTVNYDAATQKKKNMVGVQDGKEYGKAVFVYDKDGKYAGVAGMFPDDNKFILRLLDKKSVQEFKDFKELEDTITKEGYNTLATLA</sequence>
<gene>
    <name evidence="3" type="ORF">IAC10_10790</name>
</gene>
<comment type="caution">
    <text evidence="3">The sequence shown here is derived from an EMBL/GenBank/DDBJ whole genome shotgun (WGS) entry which is preliminary data.</text>
</comment>
<protein>
    <submittedName>
        <fullName evidence="3">Uncharacterized protein</fullName>
    </submittedName>
</protein>
<proteinExistence type="predicted"/>
<feature type="transmembrane region" description="Helical" evidence="2">
    <location>
        <begin position="40"/>
        <end position="58"/>
    </location>
</feature>
<accession>A0A9D1F0H0</accession>
<keyword evidence="2" id="KW-0472">Membrane</keyword>
<reference evidence="3" key="2">
    <citation type="journal article" date="2021" name="PeerJ">
        <title>Extensive microbial diversity within the chicken gut microbiome revealed by metagenomics and culture.</title>
        <authorList>
            <person name="Gilroy R."/>
            <person name="Ravi A."/>
            <person name="Getino M."/>
            <person name="Pursley I."/>
            <person name="Horton D.L."/>
            <person name="Alikhan N.F."/>
            <person name="Baker D."/>
            <person name="Gharbi K."/>
            <person name="Hall N."/>
            <person name="Watson M."/>
            <person name="Adriaenssens E.M."/>
            <person name="Foster-Nyarko E."/>
            <person name="Jarju S."/>
            <person name="Secka A."/>
            <person name="Antonio M."/>
            <person name="Oren A."/>
            <person name="Chaudhuri R.R."/>
            <person name="La Ragione R."/>
            <person name="Hildebrand F."/>
            <person name="Pallen M.J."/>
        </authorList>
    </citation>
    <scope>NUCLEOTIDE SEQUENCE</scope>
    <source>
        <strain evidence="3">6276</strain>
    </source>
</reference>
<keyword evidence="2" id="KW-1133">Transmembrane helix</keyword>
<evidence type="ECO:0000256" key="2">
    <source>
        <dbReference type="SAM" id="Phobius"/>
    </source>
</evidence>
<feature type="region of interest" description="Disordered" evidence="1">
    <location>
        <begin position="341"/>
        <end position="360"/>
    </location>
</feature>
<evidence type="ECO:0000313" key="4">
    <source>
        <dbReference type="Proteomes" id="UP000823928"/>
    </source>
</evidence>
<evidence type="ECO:0000256" key="1">
    <source>
        <dbReference type="SAM" id="MobiDB-lite"/>
    </source>
</evidence>
<reference evidence="3" key="1">
    <citation type="submission" date="2020-10" db="EMBL/GenBank/DDBJ databases">
        <authorList>
            <person name="Gilroy R."/>
        </authorList>
    </citation>
    <scope>NUCLEOTIDE SEQUENCE</scope>
    <source>
        <strain evidence="3">6276</strain>
    </source>
</reference>